<evidence type="ECO:0000313" key="6">
    <source>
        <dbReference type="Proteomes" id="UP000192578"/>
    </source>
</evidence>
<dbReference type="InterPro" id="IPR055428">
    <property type="entry name" value="TRAPPC13_C"/>
</dbReference>
<organism evidence="5 6">
    <name type="scientific">Hypsibius exemplaris</name>
    <name type="common">Freshwater tardigrade</name>
    <dbReference type="NCBI Taxonomy" id="2072580"/>
    <lineage>
        <taxon>Eukaryota</taxon>
        <taxon>Metazoa</taxon>
        <taxon>Ecdysozoa</taxon>
        <taxon>Tardigrada</taxon>
        <taxon>Eutardigrada</taxon>
        <taxon>Parachela</taxon>
        <taxon>Hypsibioidea</taxon>
        <taxon>Hypsibiidae</taxon>
        <taxon>Hypsibius</taxon>
    </lineage>
</organism>
<evidence type="ECO:0000256" key="1">
    <source>
        <dbReference type="ARBA" id="ARBA00010785"/>
    </source>
</evidence>
<dbReference type="GO" id="GO:1990072">
    <property type="term" value="C:TRAPPIII protein complex"/>
    <property type="evidence" value="ECO:0007669"/>
    <property type="project" value="TreeGrafter"/>
</dbReference>
<dbReference type="PANTHER" id="PTHR13134">
    <property type="entry name" value="TRAFFICKING PROTEIN PARTICLE COMPLEX SUBUNIT 13"/>
    <property type="match status" value="1"/>
</dbReference>
<name>A0A1W0X1Z5_HYPEX</name>
<gene>
    <name evidence="5" type="ORF">BV898_04813</name>
</gene>
<evidence type="ECO:0000259" key="2">
    <source>
        <dbReference type="Pfam" id="PF06159"/>
    </source>
</evidence>
<feature type="domain" description="Trafficking protein particle complex subunit 13 N-terminal" evidence="2">
    <location>
        <begin position="22"/>
        <end position="191"/>
    </location>
</feature>
<feature type="domain" description="Trafficking protein particle complex subunit 13 middle" evidence="4">
    <location>
        <begin position="208"/>
        <end position="315"/>
    </location>
</feature>
<dbReference type="Pfam" id="PF06159">
    <property type="entry name" value="TRAPPC13_N"/>
    <property type="match status" value="1"/>
</dbReference>
<evidence type="ECO:0000259" key="4">
    <source>
        <dbReference type="Pfam" id="PF23647"/>
    </source>
</evidence>
<feature type="domain" description="Trafficking protein particle complex subunit 13 C-terminal" evidence="3">
    <location>
        <begin position="328"/>
        <end position="425"/>
    </location>
</feature>
<dbReference type="InterPro" id="IPR055429">
    <property type="entry name" value="TRAPPC13_M"/>
</dbReference>
<dbReference type="InterPro" id="IPR010378">
    <property type="entry name" value="TRAPPC13"/>
</dbReference>
<comment type="similarity">
    <text evidence="1">Belongs to the TRAPPC13 family.</text>
</comment>
<evidence type="ECO:0000259" key="3">
    <source>
        <dbReference type="Pfam" id="PF23643"/>
    </source>
</evidence>
<dbReference type="Proteomes" id="UP000192578">
    <property type="component" value="Unassembled WGS sequence"/>
</dbReference>
<dbReference type="OrthoDB" id="10250284at2759"/>
<dbReference type="Pfam" id="PF23643">
    <property type="entry name" value="TRAPPC13_C"/>
    <property type="match status" value="1"/>
</dbReference>
<accession>A0A1W0X1Z5</accession>
<sequence>MDGVTIGIAAQPASNGKEDNQLLNMKVLRLLKPSFLSSDAALGQVEECFLTQPEEQDGYGDGSLTSYSPKKDKDNTLLLTDELVLPLAFGTMFLGQTLYCYACISNTSNVTVKDITVRLEFQIQAAAASRSEMVLNEGKQFSLEPQQTFDFVINREIRDLGSHMMIASITHANPQNAIDRLNIKKCFRYTVSKPMDFKNKFVSLPGGYFGELNIQNLTNTTIVLDSVKMITSPEYDSEVLNTHEHLSPEEQLDFRDYLGPSDSRQFVFRIPLKDRTRTADNLKSNVSPGRVEILWRTRMGDVGKVTTSPLTRAVPDARDVFVTLSQRPARVQLHKVFRVTVTVFSLCNRVLDFTIKLVDNPLERSFLWCGVSGRKVGIIQPGGMLDFTLFVVPCSLGLHLFPRFCLIDKHSGQRYDSEDLAEIFVE</sequence>
<comment type="caution">
    <text evidence="5">The sequence shown here is derived from an EMBL/GenBank/DDBJ whole genome shotgun (WGS) entry which is preliminary data.</text>
</comment>
<protein>
    <submittedName>
        <fullName evidence="5">Trafficking protein particle complex subunit 13</fullName>
    </submittedName>
</protein>
<dbReference type="Pfam" id="PF23647">
    <property type="entry name" value="TRAPPC13_M"/>
    <property type="match status" value="1"/>
</dbReference>
<keyword evidence="6" id="KW-1185">Reference proteome</keyword>
<dbReference type="InterPro" id="IPR055427">
    <property type="entry name" value="TRAPPC13_N"/>
</dbReference>
<dbReference type="PANTHER" id="PTHR13134:SF3">
    <property type="entry name" value="TRAFFICKING PROTEIN PARTICLE COMPLEX SUBUNIT 13"/>
    <property type="match status" value="1"/>
</dbReference>
<reference evidence="6" key="1">
    <citation type="submission" date="2017-01" db="EMBL/GenBank/DDBJ databases">
        <title>Comparative genomics of anhydrobiosis in the tardigrade Hypsibius dujardini.</title>
        <authorList>
            <person name="Yoshida Y."/>
            <person name="Koutsovoulos G."/>
            <person name="Laetsch D."/>
            <person name="Stevens L."/>
            <person name="Kumar S."/>
            <person name="Horikawa D."/>
            <person name="Ishino K."/>
            <person name="Komine S."/>
            <person name="Tomita M."/>
            <person name="Blaxter M."/>
            <person name="Arakawa K."/>
        </authorList>
    </citation>
    <scope>NUCLEOTIDE SEQUENCE [LARGE SCALE GENOMIC DNA]</scope>
    <source>
        <strain evidence="6">Z151</strain>
    </source>
</reference>
<evidence type="ECO:0000313" key="5">
    <source>
        <dbReference type="EMBL" id="OQV21332.1"/>
    </source>
</evidence>
<dbReference type="AlphaFoldDB" id="A0A1W0X1Z5"/>
<dbReference type="EMBL" id="MTYJ01000024">
    <property type="protein sequence ID" value="OQV21332.1"/>
    <property type="molecule type" value="Genomic_DNA"/>
</dbReference>
<proteinExistence type="inferred from homology"/>